<feature type="compositionally biased region" description="Polar residues" evidence="1">
    <location>
        <begin position="147"/>
        <end position="161"/>
    </location>
</feature>
<dbReference type="EMBL" id="BBYR01000006">
    <property type="protein sequence ID" value="GAP34197.1"/>
    <property type="molecule type" value="Genomic_DNA"/>
</dbReference>
<organism evidence="3 4">
    <name type="scientific">Piscinibacter sakaiensis</name>
    <name type="common">Ideonella sakaiensis</name>
    <dbReference type="NCBI Taxonomy" id="1547922"/>
    <lineage>
        <taxon>Bacteria</taxon>
        <taxon>Pseudomonadati</taxon>
        <taxon>Pseudomonadota</taxon>
        <taxon>Betaproteobacteria</taxon>
        <taxon>Burkholderiales</taxon>
        <taxon>Sphaerotilaceae</taxon>
        <taxon>Piscinibacter</taxon>
    </lineage>
</organism>
<feature type="chain" id="PRO_5005513349" description="DUF4148 domain-containing protein" evidence="2">
    <location>
        <begin position="21"/>
        <end position="161"/>
    </location>
</feature>
<evidence type="ECO:0008006" key="5">
    <source>
        <dbReference type="Google" id="ProtNLM"/>
    </source>
</evidence>
<evidence type="ECO:0000313" key="4">
    <source>
        <dbReference type="Proteomes" id="UP000037660"/>
    </source>
</evidence>
<feature type="signal peptide" evidence="2">
    <location>
        <begin position="1"/>
        <end position="20"/>
    </location>
</feature>
<name>A0A0K8NUY2_PISS1</name>
<protein>
    <recommendedName>
        <fullName evidence="5">DUF4148 domain-containing protein</fullName>
    </recommendedName>
</protein>
<reference evidence="4" key="1">
    <citation type="submission" date="2015-07" db="EMBL/GenBank/DDBJ databases">
        <title>Discovery of a poly(ethylene terephthalate assimilation.</title>
        <authorList>
            <person name="Yoshida S."/>
            <person name="Hiraga K."/>
            <person name="Takehana T."/>
            <person name="Taniguchi I."/>
            <person name="Yamaji H."/>
            <person name="Maeda Y."/>
            <person name="Toyohara K."/>
            <person name="Miyamoto K."/>
            <person name="Kimura Y."/>
            <person name="Oda K."/>
        </authorList>
    </citation>
    <scope>NUCLEOTIDE SEQUENCE [LARGE SCALE GENOMIC DNA]</scope>
    <source>
        <strain evidence="4">NBRC 110686 / TISTR 2288 / 201-F6</strain>
    </source>
</reference>
<gene>
    <name evidence="3" type="ORF">ISF6_3976</name>
</gene>
<keyword evidence="4" id="KW-1185">Reference proteome</keyword>
<evidence type="ECO:0000256" key="2">
    <source>
        <dbReference type="SAM" id="SignalP"/>
    </source>
</evidence>
<dbReference type="OrthoDB" id="9180295at2"/>
<reference evidence="3 4" key="2">
    <citation type="journal article" date="2016" name="Science">
        <title>A bacterium that degrades and assimilates poly(ethylene terephthalate).</title>
        <authorList>
            <person name="Yoshida S."/>
            <person name="Hiraga K."/>
            <person name="Takehana T."/>
            <person name="Taniguchi I."/>
            <person name="Yamaji H."/>
            <person name="Maeda Y."/>
            <person name="Toyohara K."/>
            <person name="Miyamoto K."/>
            <person name="Kimura Y."/>
            <person name="Oda K."/>
        </authorList>
    </citation>
    <scope>NUCLEOTIDE SEQUENCE [LARGE SCALE GENOMIC DNA]</scope>
    <source>
        <strain evidence="4">NBRC 110686 / TISTR 2288 / 201-F6</strain>
    </source>
</reference>
<dbReference type="AlphaFoldDB" id="A0A0K8NUY2"/>
<dbReference type="Proteomes" id="UP000037660">
    <property type="component" value="Unassembled WGS sequence"/>
</dbReference>
<sequence>MKFRFSLIALVSAVSLPALATSGITPVGGEAGFTTHAMPSTKSRADVIKELEAWKRNPVTADGWREVGGDAGWVFVGTNLPGKTRAAVIAETMQAKRNPVSSDGWLDVGGEAGAVYVGVQGDTRSAANAEKPSRAGATNVPGGLSRSGHQSGVTATSHGHR</sequence>
<dbReference type="RefSeq" id="WP_054018328.1">
    <property type="nucleotide sequence ID" value="NZ_BBYR01000006.1"/>
</dbReference>
<feature type="region of interest" description="Disordered" evidence="1">
    <location>
        <begin position="125"/>
        <end position="161"/>
    </location>
</feature>
<accession>A0A0K8NUY2</accession>
<evidence type="ECO:0000256" key="1">
    <source>
        <dbReference type="SAM" id="MobiDB-lite"/>
    </source>
</evidence>
<comment type="caution">
    <text evidence="3">The sequence shown here is derived from an EMBL/GenBank/DDBJ whole genome shotgun (WGS) entry which is preliminary data.</text>
</comment>
<proteinExistence type="predicted"/>
<evidence type="ECO:0000313" key="3">
    <source>
        <dbReference type="EMBL" id="GAP34197.1"/>
    </source>
</evidence>
<keyword evidence="2" id="KW-0732">Signal</keyword>